<dbReference type="GO" id="GO:0043190">
    <property type="term" value="C:ATP-binding cassette (ABC) transporter complex"/>
    <property type="evidence" value="ECO:0007669"/>
    <property type="project" value="TreeGrafter"/>
</dbReference>
<dbReference type="InterPro" id="IPR005495">
    <property type="entry name" value="LptG/LptF_permease"/>
</dbReference>
<name>A0A511RKY6_9DEIN</name>
<sequence length="335" mass="36913">MLQRYLLREILTPYLLGTLLFIGLVTTDLLSSLSGVFLSRGTTWTQVGELVLYRMPYTLGVALPLGLVFAVLVALARWIRDSELKAVYAAGIAPVRLLWPVLGLAVFVAGIAWVNAGWVKPEAQARYDDLIYEIYYGHAPSGVLTNAAYAPPGLGVYYARRVYPDDAGGGRLQGVRVVTPDGTVWSAEEGVWKDANWVLKNAWKTSPGARPEFWDTIPLPFPSRFVEKKTTYESLPMAELRELAKVDPQARFPLQRRHADAVGVIALAWLAAVVGLSLREAAWAFVAVVLLIFGYYVLWTLAAQLARFAVVGPYGAWLADVVYFALALAGTRRLL</sequence>
<accession>A0A511RKY6</accession>
<dbReference type="OrthoDB" id="30636at2"/>
<evidence type="ECO:0000256" key="3">
    <source>
        <dbReference type="ARBA" id="ARBA00022692"/>
    </source>
</evidence>
<reference evidence="7 8" key="1">
    <citation type="submission" date="2019-07" db="EMBL/GenBank/DDBJ databases">
        <title>Whole genome shotgun sequence of Oceanithermus desulfurans NBRC 100063.</title>
        <authorList>
            <person name="Hosoyama A."/>
            <person name="Uohara A."/>
            <person name="Ohji S."/>
            <person name="Ichikawa N."/>
        </authorList>
    </citation>
    <scope>NUCLEOTIDE SEQUENCE [LARGE SCALE GENOMIC DNA]</scope>
    <source>
        <strain evidence="7 8">NBRC 100063</strain>
    </source>
</reference>
<evidence type="ECO:0000313" key="8">
    <source>
        <dbReference type="Proteomes" id="UP000321827"/>
    </source>
</evidence>
<feature type="transmembrane region" description="Helical" evidence="6">
    <location>
        <begin position="12"/>
        <end position="37"/>
    </location>
</feature>
<keyword evidence="3 6" id="KW-0812">Transmembrane</keyword>
<feature type="transmembrane region" description="Helical" evidence="6">
    <location>
        <begin position="308"/>
        <end position="329"/>
    </location>
</feature>
<proteinExistence type="predicted"/>
<dbReference type="PANTHER" id="PTHR33529">
    <property type="entry name" value="SLR0882 PROTEIN-RELATED"/>
    <property type="match status" value="1"/>
</dbReference>
<keyword evidence="4 6" id="KW-1133">Transmembrane helix</keyword>
<organism evidence="7 8">
    <name type="scientific">Oceanithermus desulfurans NBRC 100063</name>
    <dbReference type="NCBI Taxonomy" id="1227550"/>
    <lineage>
        <taxon>Bacteria</taxon>
        <taxon>Thermotogati</taxon>
        <taxon>Deinococcota</taxon>
        <taxon>Deinococci</taxon>
        <taxon>Thermales</taxon>
        <taxon>Thermaceae</taxon>
        <taxon>Oceanithermus</taxon>
    </lineage>
</organism>
<keyword evidence="5 6" id="KW-0472">Membrane</keyword>
<keyword evidence="2" id="KW-1003">Cell membrane</keyword>
<dbReference type="RefSeq" id="WP_147147943.1">
    <property type="nucleotide sequence ID" value="NZ_BJXN01000012.1"/>
</dbReference>
<dbReference type="EMBL" id="BJXN01000012">
    <property type="protein sequence ID" value="GEM90318.1"/>
    <property type="molecule type" value="Genomic_DNA"/>
</dbReference>
<evidence type="ECO:0000256" key="6">
    <source>
        <dbReference type="SAM" id="Phobius"/>
    </source>
</evidence>
<dbReference type="Pfam" id="PF03739">
    <property type="entry name" value="LptF_LptG"/>
    <property type="match status" value="1"/>
</dbReference>
<feature type="transmembrane region" description="Helical" evidence="6">
    <location>
        <begin position="57"/>
        <end position="76"/>
    </location>
</feature>
<dbReference type="AlphaFoldDB" id="A0A511RKY6"/>
<dbReference type="PANTHER" id="PTHR33529:SF6">
    <property type="entry name" value="YJGP_YJGQ FAMILY PERMEASE"/>
    <property type="match status" value="1"/>
</dbReference>
<feature type="transmembrane region" description="Helical" evidence="6">
    <location>
        <begin position="261"/>
        <end position="278"/>
    </location>
</feature>
<gene>
    <name evidence="7" type="ORF">ODE01S_17520</name>
</gene>
<evidence type="ECO:0000256" key="4">
    <source>
        <dbReference type="ARBA" id="ARBA00022989"/>
    </source>
</evidence>
<dbReference type="GO" id="GO:0015920">
    <property type="term" value="P:lipopolysaccharide transport"/>
    <property type="evidence" value="ECO:0007669"/>
    <property type="project" value="TreeGrafter"/>
</dbReference>
<evidence type="ECO:0000256" key="2">
    <source>
        <dbReference type="ARBA" id="ARBA00022475"/>
    </source>
</evidence>
<evidence type="ECO:0000256" key="5">
    <source>
        <dbReference type="ARBA" id="ARBA00023136"/>
    </source>
</evidence>
<dbReference type="Proteomes" id="UP000321827">
    <property type="component" value="Unassembled WGS sequence"/>
</dbReference>
<evidence type="ECO:0000313" key="7">
    <source>
        <dbReference type="EMBL" id="GEM90318.1"/>
    </source>
</evidence>
<protein>
    <submittedName>
        <fullName evidence="7">Permease</fullName>
    </submittedName>
</protein>
<feature type="transmembrane region" description="Helical" evidence="6">
    <location>
        <begin position="97"/>
        <end position="118"/>
    </location>
</feature>
<feature type="transmembrane region" description="Helical" evidence="6">
    <location>
        <begin position="283"/>
        <end position="302"/>
    </location>
</feature>
<evidence type="ECO:0000256" key="1">
    <source>
        <dbReference type="ARBA" id="ARBA00004651"/>
    </source>
</evidence>
<comment type="subcellular location">
    <subcellularLocation>
        <location evidence="1">Cell membrane</location>
        <topology evidence="1">Multi-pass membrane protein</topology>
    </subcellularLocation>
</comment>
<comment type="caution">
    <text evidence="7">The sequence shown here is derived from an EMBL/GenBank/DDBJ whole genome shotgun (WGS) entry which is preliminary data.</text>
</comment>